<dbReference type="Pfam" id="PF02463">
    <property type="entry name" value="SMC_N"/>
    <property type="match status" value="1"/>
</dbReference>
<sequence length="554" mass="60085">MLRELQISNLAIIDKLHVEFQPGLNILTGETGAGKSIIIDAVNLILGGRASSELIRSGAEEASVEALFDLTERPELAKSLAASGIECDGELLVRRVVSRGGKNRVFISGGLATTTMLAELSRGLINIYGQHDSQTLLKIDQHLRLLDGFAGCLKLREEFQSRFEAYQKARAELEALEQGEREAARRLDLLSFQNEEIASAKLYAGEEEELAEERGRLAHGEKLLAASQQAFDALYGDDAALLGRLRRVIGSVSEASAIDRNLAPVCENLEGAFAQLEDASLTLRDYAAGVEADPGRLEQLDDRIDAINKLKRKYGADIAEILSYQEGIAAELAGLTGREQARDHLSAEIEALKDELARLGKRLSEERHKGAAALKTGMERELGELAMKHAVFETSFEALTEPRSYGFERAEFLFSPNPGEPPRPLAKVASGGELSRLMLALKQLHPESEVPTLIFDEVDTGIGGATSALVGVKLKKVAGAQQVLAITHLPQVAAFADQHLRVEKAVTDGRTSTCVQRLEGEGRVAEVARMLGGAKITEKTLEHARELIQEAATC</sequence>
<evidence type="ECO:0000313" key="12">
    <source>
        <dbReference type="EMBL" id="GFO60372.1"/>
    </source>
</evidence>
<keyword evidence="6" id="KW-0067">ATP-binding</keyword>
<dbReference type="GO" id="GO:0006310">
    <property type="term" value="P:DNA recombination"/>
    <property type="evidence" value="ECO:0007669"/>
    <property type="project" value="InterPro"/>
</dbReference>
<evidence type="ECO:0000256" key="10">
    <source>
        <dbReference type="SAM" id="Coils"/>
    </source>
</evidence>
<dbReference type="GO" id="GO:0043590">
    <property type="term" value="C:bacterial nucleoid"/>
    <property type="evidence" value="ECO:0007669"/>
    <property type="project" value="TreeGrafter"/>
</dbReference>
<dbReference type="GO" id="GO:0006281">
    <property type="term" value="P:DNA repair"/>
    <property type="evidence" value="ECO:0007669"/>
    <property type="project" value="UniProtKB-KW"/>
</dbReference>
<feature type="coiled-coil region" evidence="10">
    <location>
        <begin position="335"/>
        <end position="369"/>
    </location>
</feature>
<keyword evidence="13" id="KW-1185">Reference proteome</keyword>
<dbReference type="InterPro" id="IPR027417">
    <property type="entry name" value="P-loop_NTPase"/>
</dbReference>
<evidence type="ECO:0000256" key="4">
    <source>
        <dbReference type="ARBA" id="ARBA00022741"/>
    </source>
</evidence>
<accession>A0A6V8MK86</accession>
<organism evidence="12 13">
    <name type="scientific">Geomonas silvestris</name>
    <dbReference type="NCBI Taxonomy" id="2740184"/>
    <lineage>
        <taxon>Bacteria</taxon>
        <taxon>Pseudomonadati</taxon>
        <taxon>Thermodesulfobacteriota</taxon>
        <taxon>Desulfuromonadia</taxon>
        <taxon>Geobacterales</taxon>
        <taxon>Geobacteraceae</taxon>
        <taxon>Geomonas</taxon>
    </lineage>
</organism>
<dbReference type="InterPro" id="IPR004604">
    <property type="entry name" value="DNA_recomb/repair_RecN"/>
</dbReference>
<evidence type="ECO:0000256" key="2">
    <source>
        <dbReference type="ARBA" id="ARBA00009441"/>
    </source>
</evidence>
<dbReference type="PIRSF" id="PIRSF003128">
    <property type="entry name" value="RecN"/>
    <property type="match status" value="1"/>
</dbReference>
<dbReference type="FunFam" id="3.40.50.300:FF:000319">
    <property type="entry name" value="DNA repair protein RecN"/>
    <property type="match status" value="1"/>
</dbReference>
<comment type="similarity">
    <text evidence="2 9">Belongs to the RecN family.</text>
</comment>
<keyword evidence="10" id="KW-0175">Coiled coil</keyword>
<reference evidence="13" key="1">
    <citation type="submission" date="2020-06" db="EMBL/GenBank/DDBJ databases">
        <title>Draft genomic sequence of Geomonas sp. Red330.</title>
        <authorList>
            <person name="Itoh H."/>
            <person name="Zhenxing X."/>
            <person name="Ushijima N."/>
            <person name="Masuda Y."/>
            <person name="Shiratori Y."/>
            <person name="Senoo K."/>
        </authorList>
    </citation>
    <scope>NUCLEOTIDE SEQUENCE [LARGE SCALE GENOMIC DNA]</scope>
    <source>
        <strain evidence="13">Red330</strain>
    </source>
</reference>
<name>A0A6V8MK86_9BACT</name>
<evidence type="ECO:0000256" key="9">
    <source>
        <dbReference type="PIRNR" id="PIRNR003128"/>
    </source>
</evidence>
<evidence type="ECO:0000313" key="13">
    <source>
        <dbReference type="Proteomes" id="UP000556026"/>
    </source>
</evidence>
<dbReference type="PANTHER" id="PTHR11059:SF0">
    <property type="entry name" value="DNA REPAIR PROTEIN RECN"/>
    <property type="match status" value="1"/>
</dbReference>
<gene>
    <name evidence="12" type="primary">recN</name>
    <name evidence="12" type="ORF">GMST_26970</name>
</gene>
<dbReference type="NCBIfam" id="TIGR00634">
    <property type="entry name" value="recN"/>
    <property type="match status" value="1"/>
</dbReference>
<keyword evidence="4" id="KW-0547">Nucleotide-binding</keyword>
<keyword evidence="5 9" id="KW-0227">DNA damage</keyword>
<feature type="coiled-coil region" evidence="10">
    <location>
        <begin position="156"/>
        <end position="186"/>
    </location>
</feature>
<comment type="caution">
    <text evidence="12">The sequence shown here is derived from an EMBL/GenBank/DDBJ whole genome shotgun (WGS) entry which is preliminary data.</text>
</comment>
<protein>
    <recommendedName>
        <fullName evidence="3 9">DNA repair protein RecN</fullName>
    </recommendedName>
    <alternativeName>
        <fullName evidence="8 9">Recombination protein N</fullName>
    </alternativeName>
</protein>
<proteinExistence type="inferred from homology"/>
<dbReference type="CDD" id="cd03241">
    <property type="entry name" value="ABC_RecN"/>
    <property type="match status" value="2"/>
</dbReference>
<dbReference type="NCBIfam" id="NF008121">
    <property type="entry name" value="PRK10869.1"/>
    <property type="match status" value="1"/>
</dbReference>
<evidence type="ECO:0000256" key="1">
    <source>
        <dbReference type="ARBA" id="ARBA00003618"/>
    </source>
</evidence>
<evidence type="ECO:0000256" key="5">
    <source>
        <dbReference type="ARBA" id="ARBA00022763"/>
    </source>
</evidence>
<dbReference type="GO" id="GO:0005524">
    <property type="term" value="F:ATP binding"/>
    <property type="evidence" value="ECO:0007669"/>
    <property type="project" value="UniProtKB-KW"/>
</dbReference>
<evidence type="ECO:0000256" key="7">
    <source>
        <dbReference type="ARBA" id="ARBA00023204"/>
    </source>
</evidence>
<dbReference type="FunFam" id="3.40.50.300:FF:000356">
    <property type="entry name" value="DNA repair protein RecN"/>
    <property type="match status" value="1"/>
</dbReference>
<dbReference type="Gene3D" id="3.40.50.300">
    <property type="entry name" value="P-loop containing nucleotide triphosphate hydrolases"/>
    <property type="match status" value="2"/>
</dbReference>
<comment type="function">
    <text evidence="1 9">May be involved in recombinational repair of damaged DNA.</text>
</comment>
<evidence type="ECO:0000259" key="11">
    <source>
        <dbReference type="Pfam" id="PF02463"/>
    </source>
</evidence>
<dbReference type="AlphaFoldDB" id="A0A6V8MK86"/>
<feature type="domain" description="RecF/RecN/SMC N-terminal" evidence="11">
    <location>
        <begin position="2"/>
        <end position="504"/>
    </location>
</feature>
<dbReference type="EMBL" id="BLXX01000008">
    <property type="protein sequence ID" value="GFO60372.1"/>
    <property type="molecule type" value="Genomic_DNA"/>
</dbReference>
<dbReference type="Proteomes" id="UP000556026">
    <property type="component" value="Unassembled WGS sequence"/>
</dbReference>
<dbReference type="PANTHER" id="PTHR11059">
    <property type="entry name" value="DNA REPAIR PROTEIN RECN"/>
    <property type="match status" value="1"/>
</dbReference>
<dbReference type="RefSeq" id="WP_183355195.1">
    <property type="nucleotide sequence ID" value="NZ_BLXX01000008.1"/>
</dbReference>
<evidence type="ECO:0000256" key="8">
    <source>
        <dbReference type="ARBA" id="ARBA00033408"/>
    </source>
</evidence>
<evidence type="ECO:0000256" key="6">
    <source>
        <dbReference type="ARBA" id="ARBA00022840"/>
    </source>
</evidence>
<dbReference type="GO" id="GO:0009432">
    <property type="term" value="P:SOS response"/>
    <property type="evidence" value="ECO:0007669"/>
    <property type="project" value="TreeGrafter"/>
</dbReference>
<keyword evidence="7 9" id="KW-0234">DNA repair</keyword>
<evidence type="ECO:0000256" key="3">
    <source>
        <dbReference type="ARBA" id="ARBA00021315"/>
    </source>
</evidence>
<dbReference type="InterPro" id="IPR003395">
    <property type="entry name" value="RecF/RecN/SMC_N"/>
</dbReference>
<dbReference type="SUPFAM" id="SSF52540">
    <property type="entry name" value="P-loop containing nucleoside triphosphate hydrolases"/>
    <property type="match status" value="2"/>
</dbReference>